<reference evidence="1 2" key="1">
    <citation type="journal article" date="2018" name="Proc. Natl. Acad. Sci. U.S.A.">
        <title>Draft genome sequence of Camellia sinensis var. sinensis provides insights into the evolution of the tea genome and tea quality.</title>
        <authorList>
            <person name="Wei C."/>
            <person name="Yang H."/>
            <person name="Wang S."/>
            <person name="Zhao J."/>
            <person name="Liu C."/>
            <person name="Gao L."/>
            <person name="Xia E."/>
            <person name="Lu Y."/>
            <person name="Tai Y."/>
            <person name="She G."/>
            <person name="Sun J."/>
            <person name="Cao H."/>
            <person name="Tong W."/>
            <person name="Gao Q."/>
            <person name="Li Y."/>
            <person name="Deng W."/>
            <person name="Jiang X."/>
            <person name="Wang W."/>
            <person name="Chen Q."/>
            <person name="Zhang S."/>
            <person name="Li H."/>
            <person name="Wu J."/>
            <person name="Wang P."/>
            <person name="Li P."/>
            <person name="Shi C."/>
            <person name="Zheng F."/>
            <person name="Jian J."/>
            <person name="Huang B."/>
            <person name="Shan D."/>
            <person name="Shi M."/>
            <person name="Fang C."/>
            <person name="Yue Y."/>
            <person name="Li F."/>
            <person name="Li D."/>
            <person name="Wei S."/>
            <person name="Han B."/>
            <person name="Jiang C."/>
            <person name="Yin Y."/>
            <person name="Xia T."/>
            <person name="Zhang Z."/>
            <person name="Bennetzen J.L."/>
            <person name="Zhao S."/>
            <person name="Wan X."/>
        </authorList>
    </citation>
    <scope>NUCLEOTIDE SEQUENCE [LARGE SCALE GENOMIC DNA]</scope>
    <source>
        <strain evidence="2">cv. Shuchazao</strain>
        <tissue evidence="1">Leaf</tissue>
    </source>
</reference>
<proteinExistence type="predicted"/>
<protein>
    <submittedName>
        <fullName evidence="1">Uncharacterized protein</fullName>
    </submittedName>
</protein>
<dbReference type="InterPro" id="IPR025322">
    <property type="entry name" value="PADRE_dom"/>
</dbReference>
<evidence type="ECO:0000313" key="2">
    <source>
        <dbReference type="Proteomes" id="UP000306102"/>
    </source>
</evidence>
<dbReference type="AlphaFoldDB" id="A0A4S4F089"/>
<name>A0A4S4F089_CAMSN</name>
<dbReference type="Pfam" id="PF14009">
    <property type="entry name" value="PADRE"/>
    <property type="match status" value="1"/>
</dbReference>
<dbReference type="Proteomes" id="UP000306102">
    <property type="component" value="Unassembled WGS sequence"/>
</dbReference>
<organism evidence="1 2">
    <name type="scientific">Camellia sinensis var. sinensis</name>
    <name type="common">China tea</name>
    <dbReference type="NCBI Taxonomy" id="542762"/>
    <lineage>
        <taxon>Eukaryota</taxon>
        <taxon>Viridiplantae</taxon>
        <taxon>Streptophyta</taxon>
        <taxon>Embryophyta</taxon>
        <taxon>Tracheophyta</taxon>
        <taxon>Spermatophyta</taxon>
        <taxon>Magnoliopsida</taxon>
        <taxon>eudicotyledons</taxon>
        <taxon>Gunneridae</taxon>
        <taxon>Pentapetalae</taxon>
        <taxon>asterids</taxon>
        <taxon>Ericales</taxon>
        <taxon>Theaceae</taxon>
        <taxon>Camellia</taxon>
    </lineage>
</organism>
<gene>
    <name evidence="1" type="ORF">TEA_025665</name>
</gene>
<keyword evidence="2" id="KW-1185">Reference proteome</keyword>
<comment type="caution">
    <text evidence="1">The sequence shown here is derived from an EMBL/GenBank/DDBJ whole genome shotgun (WGS) entry which is preliminary data.</text>
</comment>
<accession>A0A4S4F089</accession>
<sequence>MGVCTSQFTRRCGTTKYPPTAMIIDMDAHLQEFKQPIKAYHILFQNPNSFLCSSETMYVGSRALHVPYDEELQPGQTYFLMPLPSKSQQTPLSLQDLCALAIKASTALNNSVKVLATTKTLPFSDKNCCRNFRLDRRL</sequence>
<dbReference type="PANTHER" id="PTHR33052">
    <property type="entry name" value="DUF4228 DOMAIN PROTEIN-RELATED"/>
    <property type="match status" value="1"/>
</dbReference>
<evidence type="ECO:0000313" key="1">
    <source>
        <dbReference type="EMBL" id="THG22820.1"/>
    </source>
</evidence>
<dbReference type="EMBL" id="SDRB02000669">
    <property type="protein sequence ID" value="THG22820.1"/>
    <property type="molecule type" value="Genomic_DNA"/>
</dbReference>